<dbReference type="GeneID" id="105266587"/>
<feature type="transmembrane region" description="Helical" evidence="1">
    <location>
        <begin position="128"/>
        <end position="146"/>
    </location>
</feature>
<protein>
    <recommendedName>
        <fullName evidence="4">Transmembrane protein 72</fullName>
    </recommendedName>
</protein>
<evidence type="ECO:0008006" key="4">
    <source>
        <dbReference type="Google" id="ProtNLM"/>
    </source>
</evidence>
<keyword evidence="2" id="KW-1185">Reference proteome</keyword>
<dbReference type="PANTHER" id="PTHR28474:SF1">
    <property type="entry name" value="TRANSMEMBRANE PROTEIN 72"/>
    <property type="match status" value="1"/>
</dbReference>
<dbReference type="InterPro" id="IPR032055">
    <property type="entry name" value="TMEM72"/>
</dbReference>
<organism evidence="2 3">
    <name type="scientific">Fopius arisanus</name>
    <dbReference type="NCBI Taxonomy" id="64838"/>
    <lineage>
        <taxon>Eukaryota</taxon>
        <taxon>Metazoa</taxon>
        <taxon>Ecdysozoa</taxon>
        <taxon>Arthropoda</taxon>
        <taxon>Hexapoda</taxon>
        <taxon>Insecta</taxon>
        <taxon>Pterygota</taxon>
        <taxon>Neoptera</taxon>
        <taxon>Endopterygota</taxon>
        <taxon>Hymenoptera</taxon>
        <taxon>Apocrita</taxon>
        <taxon>Ichneumonoidea</taxon>
        <taxon>Braconidae</taxon>
        <taxon>Opiinae</taxon>
        <taxon>Fopius</taxon>
    </lineage>
</organism>
<sequence length="200" mass="22052">MMVTYGKDFGGPGDAPESPNYVRPIENNLEILIRILGVVTAIIVCGVGADIAYHRHVMGYYVTVASALIFFLEITWAITLFVQICLRNDESHCSRCWLSVLMVTRGWRRALFYLPLSCILAWKPHNLWLSFVAAGLLAALSLLYVISSALSQRGSSVTLGDSMGESLLNTRPEAYDRFEEVLVTEVLDDGVSGPTSDGEM</sequence>
<dbReference type="OrthoDB" id="5946061at2759"/>
<evidence type="ECO:0000313" key="3">
    <source>
        <dbReference type="RefSeq" id="XP_011303190.1"/>
    </source>
</evidence>
<evidence type="ECO:0000256" key="1">
    <source>
        <dbReference type="SAM" id="Phobius"/>
    </source>
</evidence>
<dbReference type="Pfam" id="PF16054">
    <property type="entry name" value="TMEM72"/>
    <property type="match status" value="1"/>
</dbReference>
<dbReference type="Proteomes" id="UP000694866">
    <property type="component" value="Unplaced"/>
</dbReference>
<dbReference type="RefSeq" id="XP_011303190.1">
    <property type="nucleotide sequence ID" value="XM_011304888.1"/>
</dbReference>
<accession>A0A9R1T5G9</accession>
<feature type="transmembrane region" description="Helical" evidence="1">
    <location>
        <begin position="31"/>
        <end position="53"/>
    </location>
</feature>
<keyword evidence="1" id="KW-0812">Transmembrane</keyword>
<keyword evidence="1" id="KW-0472">Membrane</keyword>
<dbReference type="PANTHER" id="PTHR28474">
    <property type="entry name" value="TRANSMEMBRANE PROTEIN 72"/>
    <property type="match status" value="1"/>
</dbReference>
<feature type="transmembrane region" description="Helical" evidence="1">
    <location>
        <begin position="59"/>
        <end position="86"/>
    </location>
</feature>
<dbReference type="AlphaFoldDB" id="A0A9R1T5G9"/>
<reference evidence="3" key="1">
    <citation type="submission" date="2025-08" db="UniProtKB">
        <authorList>
            <consortium name="RefSeq"/>
        </authorList>
    </citation>
    <scope>IDENTIFICATION</scope>
    <source>
        <strain evidence="3">USDA-PBARC FA_bdor</strain>
        <tissue evidence="3">Whole organism</tissue>
    </source>
</reference>
<proteinExistence type="predicted"/>
<evidence type="ECO:0000313" key="2">
    <source>
        <dbReference type="Proteomes" id="UP000694866"/>
    </source>
</evidence>
<name>A0A9R1T5G9_9HYME</name>
<keyword evidence="1" id="KW-1133">Transmembrane helix</keyword>
<dbReference type="KEGG" id="fas:105266587"/>
<gene>
    <name evidence="3" type="primary">LOC105266587</name>
</gene>